<gene>
    <name evidence="4" type="ORF">HX89_03005</name>
</gene>
<dbReference type="GO" id="GO:0008721">
    <property type="term" value="F:D-serine ammonia-lyase activity"/>
    <property type="evidence" value="ECO:0007669"/>
    <property type="project" value="TreeGrafter"/>
</dbReference>
<dbReference type="Gene3D" id="2.40.37.20">
    <property type="entry name" value="D-serine dehydratase-like domain"/>
    <property type="match status" value="1"/>
</dbReference>
<evidence type="ECO:0000256" key="2">
    <source>
        <dbReference type="ARBA" id="ARBA00023239"/>
    </source>
</evidence>
<evidence type="ECO:0000259" key="3">
    <source>
        <dbReference type="SMART" id="SM01119"/>
    </source>
</evidence>
<protein>
    <recommendedName>
        <fullName evidence="3">D-serine dehydratase-like domain-containing protein</fullName>
    </recommendedName>
</protein>
<evidence type="ECO:0000313" key="4">
    <source>
        <dbReference type="EMBL" id="AIF40097.1"/>
    </source>
</evidence>
<dbReference type="PANTHER" id="PTHR28004">
    <property type="entry name" value="ZGC:162816-RELATED"/>
    <property type="match status" value="1"/>
</dbReference>
<dbReference type="InterPro" id="IPR029066">
    <property type="entry name" value="PLP-binding_barrel"/>
</dbReference>
<sequence>MTATPRLVADLDVLERNIDAMASLGRDAGVALRPHVKTHKMPEIATMQRDAAAHGITVATIGEAEVFVDAGFDDVFIAYPLWVDDEAGRRLRALAERARIGVGCDSMTAARQLRKPLGSAVVEVLVELDSGQHRTGIPARDAGELAAGIASLGFDVRGVFTFPGHSYSPEGRAQSADDERAALAGASRALRAKGIEPHVRSGGSSPSMAFAARNGAGEGARAGMPGVASSSGSALTSLPGATSAVNDGAGPSTDVAPTEMRPGAYVFNDAQQWELGACAAGDIALTAHARVVSHSGGRLVLDAGSKTLAADKAPWASGHGRLLDHPDARIVQMSEHHGVVDMAGASLPALGSTVRVVPNHCCNAINLANAVDVVRNGTLVDTWAVAARGMNS</sequence>
<dbReference type="eggNOG" id="COG3616">
    <property type="taxonomic scope" value="Bacteria"/>
</dbReference>
<evidence type="ECO:0000256" key="1">
    <source>
        <dbReference type="ARBA" id="ARBA00005323"/>
    </source>
</evidence>
<dbReference type="InterPro" id="IPR051466">
    <property type="entry name" value="D-amino_acid_metab_enzyme"/>
</dbReference>
<feature type="domain" description="D-serine dehydratase-like" evidence="3">
    <location>
        <begin position="284"/>
        <end position="375"/>
    </location>
</feature>
<dbReference type="RefSeq" id="WP_038566886.1">
    <property type="nucleotide sequence ID" value="NZ_CP008889.1"/>
</dbReference>
<dbReference type="Gene3D" id="3.20.20.10">
    <property type="entry name" value="Alanine racemase"/>
    <property type="match status" value="1"/>
</dbReference>
<evidence type="ECO:0000313" key="5">
    <source>
        <dbReference type="Proteomes" id="UP000027986"/>
    </source>
</evidence>
<keyword evidence="2" id="KW-0456">Lyase</keyword>
<accession>A0A075JFQ7</accession>
<dbReference type="InterPro" id="IPR042208">
    <property type="entry name" value="D-ser_dehydrat-like_sf"/>
</dbReference>
<dbReference type="InterPro" id="IPR001608">
    <property type="entry name" value="Ala_racemase_N"/>
</dbReference>
<dbReference type="Pfam" id="PF14031">
    <property type="entry name" value="D-ser_dehydrat"/>
    <property type="match status" value="1"/>
</dbReference>
<dbReference type="GeneID" id="41840185"/>
<proteinExistence type="inferred from homology"/>
<comment type="similarity">
    <text evidence="1">Belongs to the DSD1 family.</text>
</comment>
<dbReference type="SUPFAM" id="SSF51419">
    <property type="entry name" value="PLP-binding barrel"/>
    <property type="match status" value="1"/>
</dbReference>
<dbReference type="GO" id="GO:0036088">
    <property type="term" value="P:D-serine catabolic process"/>
    <property type="evidence" value="ECO:0007669"/>
    <property type="project" value="TreeGrafter"/>
</dbReference>
<dbReference type="OrthoDB" id="9811417at2"/>
<organism evidence="4 5">
    <name type="scientific">Dermacoccus nishinomiyaensis</name>
    <dbReference type="NCBI Taxonomy" id="1274"/>
    <lineage>
        <taxon>Bacteria</taxon>
        <taxon>Bacillati</taxon>
        <taxon>Actinomycetota</taxon>
        <taxon>Actinomycetes</taxon>
        <taxon>Micrococcales</taxon>
        <taxon>Dermacoccaceae</taxon>
        <taxon>Dermacoccus</taxon>
    </lineage>
</organism>
<dbReference type="Proteomes" id="UP000027986">
    <property type="component" value="Chromosome"/>
</dbReference>
<name>A0A075JFQ7_9MICO</name>
<dbReference type="EMBL" id="CP008889">
    <property type="protein sequence ID" value="AIF40097.1"/>
    <property type="molecule type" value="Genomic_DNA"/>
</dbReference>
<dbReference type="KEGG" id="dni:HX89_03005"/>
<keyword evidence="5" id="KW-1185">Reference proteome</keyword>
<dbReference type="AlphaFoldDB" id="A0A075JFQ7"/>
<dbReference type="HOGENOM" id="CLU_031639_2_1_11"/>
<dbReference type="SMART" id="SM01119">
    <property type="entry name" value="D-ser_dehydrat"/>
    <property type="match status" value="1"/>
</dbReference>
<dbReference type="Pfam" id="PF01168">
    <property type="entry name" value="Ala_racemase_N"/>
    <property type="match status" value="1"/>
</dbReference>
<dbReference type="PANTHER" id="PTHR28004:SF2">
    <property type="entry name" value="D-SERINE DEHYDRATASE"/>
    <property type="match status" value="1"/>
</dbReference>
<reference evidence="4 5" key="1">
    <citation type="submission" date="2014-07" db="EMBL/GenBank/DDBJ databases">
        <title>Genome Sequencing of Dermacoccus nishinomiyaensis.</title>
        <authorList>
            <person name="Hong K.W."/>
            <person name="Chan K.G."/>
        </authorList>
    </citation>
    <scope>NUCLEOTIDE SEQUENCE [LARGE SCALE GENOMIC DNA]</scope>
    <source>
        <strain evidence="4 5">M25</strain>
    </source>
</reference>
<dbReference type="InterPro" id="IPR026956">
    <property type="entry name" value="D-ser_dehydrat-like_dom"/>
</dbReference>